<reference evidence="2" key="1">
    <citation type="submission" date="2018-05" db="EMBL/GenBank/DDBJ databases">
        <authorList>
            <person name="Lanie J.A."/>
            <person name="Ng W.-L."/>
            <person name="Kazmierczak K.M."/>
            <person name="Andrzejewski T.M."/>
            <person name="Davidsen T.M."/>
            <person name="Wayne K.J."/>
            <person name="Tettelin H."/>
            <person name="Glass J.I."/>
            <person name="Rusch D."/>
            <person name="Podicherti R."/>
            <person name="Tsui H.-C.T."/>
            <person name="Winkler M.E."/>
        </authorList>
    </citation>
    <scope>NUCLEOTIDE SEQUENCE</scope>
</reference>
<keyword evidence="1" id="KW-0472">Membrane</keyword>
<sequence>MSKLKIPKKFQIIIILFAVPYLAYVYYTRIYLPEASTPIGEINAEILFDDGVYTIINNDDFYWEWLKIGVFVSGVIGKGYYSEKYSLAQGDSVILDDNELRNFSRLMGGGLRGYLQKDAKIKSYSLSGKYKVDGKLFKIKKINWENEAYVEDN</sequence>
<accession>A0A382T693</accession>
<keyword evidence="1" id="KW-0812">Transmembrane</keyword>
<organism evidence="2">
    <name type="scientific">marine metagenome</name>
    <dbReference type="NCBI Taxonomy" id="408172"/>
    <lineage>
        <taxon>unclassified sequences</taxon>
        <taxon>metagenomes</taxon>
        <taxon>ecological metagenomes</taxon>
    </lineage>
</organism>
<protein>
    <submittedName>
        <fullName evidence="2">Uncharacterized protein</fullName>
    </submittedName>
</protein>
<evidence type="ECO:0000313" key="2">
    <source>
        <dbReference type="EMBL" id="SVD16908.1"/>
    </source>
</evidence>
<evidence type="ECO:0000256" key="1">
    <source>
        <dbReference type="SAM" id="Phobius"/>
    </source>
</evidence>
<proteinExistence type="predicted"/>
<gene>
    <name evidence="2" type="ORF">METZ01_LOCUS369762</name>
</gene>
<dbReference type="EMBL" id="UINC01133777">
    <property type="protein sequence ID" value="SVD16908.1"/>
    <property type="molecule type" value="Genomic_DNA"/>
</dbReference>
<name>A0A382T693_9ZZZZ</name>
<feature type="transmembrane region" description="Helical" evidence="1">
    <location>
        <begin position="12"/>
        <end position="32"/>
    </location>
</feature>
<dbReference type="AlphaFoldDB" id="A0A382T693"/>
<keyword evidence="1" id="KW-1133">Transmembrane helix</keyword>